<keyword evidence="1" id="KW-0812">Transmembrane</keyword>
<feature type="transmembrane region" description="Helical" evidence="1">
    <location>
        <begin position="12"/>
        <end position="38"/>
    </location>
</feature>
<accession>A0A1P8JNW7</accession>
<proteinExistence type="predicted"/>
<evidence type="ECO:0008006" key="4">
    <source>
        <dbReference type="Google" id="ProtNLM"/>
    </source>
</evidence>
<evidence type="ECO:0000313" key="3">
    <source>
        <dbReference type="Proteomes" id="UP000283868"/>
    </source>
</evidence>
<reference evidence="2 3" key="1">
    <citation type="submission" date="2018-08" db="EMBL/GenBank/DDBJ databases">
        <title>Comparative analysis of Prevotella intermedia strains.</title>
        <authorList>
            <person name="Moon J.-H."/>
            <person name="Lee J.-H."/>
        </authorList>
    </citation>
    <scope>NUCLEOTIDE SEQUENCE [LARGE SCALE GENOMIC DNA]</scope>
    <source>
        <strain evidence="2 3">ATCC 15033</strain>
    </source>
</reference>
<name>A0A1P8JNW7_PREIN</name>
<keyword evidence="3" id="KW-1185">Reference proteome</keyword>
<dbReference type="Proteomes" id="UP000283868">
    <property type="component" value="Unassembled WGS sequence"/>
</dbReference>
<dbReference type="RefSeq" id="WP_014708463.1">
    <property type="nucleotide sequence ID" value="NZ_AP014926.1"/>
</dbReference>
<dbReference type="EMBL" id="QXEN01000005">
    <property type="protein sequence ID" value="RRF87673.1"/>
    <property type="molecule type" value="Genomic_DNA"/>
</dbReference>
<evidence type="ECO:0000256" key="1">
    <source>
        <dbReference type="SAM" id="Phobius"/>
    </source>
</evidence>
<feature type="transmembrane region" description="Helical" evidence="1">
    <location>
        <begin position="131"/>
        <end position="156"/>
    </location>
</feature>
<protein>
    <recommendedName>
        <fullName evidence="4">DUF3592 domain-containing protein</fullName>
    </recommendedName>
</protein>
<sequence length="190" mass="21910">MSEKKNIIKRFLQSHLFIVNIIAVAFLCCGIVSNLIAINKSIKDLPNLIYKTGIIESWHRTNGRYNEANLKMVGEKTIYTTERFGGWICFQHSGKVGEKVMFYALKAEDNTASDKSPYFGLSKINNPRLSFWLFFEVLLYNYKSVFVLWVIGFFGIPLFNFDYVKKRSLLLISWCVFVVSILLFGFAVIS</sequence>
<evidence type="ECO:0000313" key="2">
    <source>
        <dbReference type="EMBL" id="RRF87673.1"/>
    </source>
</evidence>
<organism evidence="2 3">
    <name type="scientific">Prevotella intermedia</name>
    <dbReference type="NCBI Taxonomy" id="28131"/>
    <lineage>
        <taxon>Bacteria</taxon>
        <taxon>Pseudomonadati</taxon>
        <taxon>Bacteroidota</taxon>
        <taxon>Bacteroidia</taxon>
        <taxon>Bacteroidales</taxon>
        <taxon>Prevotellaceae</taxon>
        <taxon>Prevotella</taxon>
    </lineage>
</organism>
<comment type="caution">
    <text evidence="2">The sequence shown here is derived from an EMBL/GenBank/DDBJ whole genome shotgun (WGS) entry which is preliminary data.</text>
</comment>
<feature type="transmembrane region" description="Helical" evidence="1">
    <location>
        <begin position="168"/>
        <end position="189"/>
    </location>
</feature>
<keyword evidence="1" id="KW-1133">Transmembrane helix</keyword>
<keyword evidence="1" id="KW-0472">Membrane</keyword>
<gene>
    <name evidence="2" type="ORF">D2S45_05000</name>
</gene>
<dbReference type="AlphaFoldDB" id="A0A1P8JNW7"/>